<dbReference type="SUPFAM" id="SSF53850">
    <property type="entry name" value="Periplasmic binding protein-like II"/>
    <property type="match status" value="1"/>
</dbReference>
<dbReference type="PANTHER" id="PTHR43649">
    <property type="entry name" value="ARABINOSE-BINDING PROTEIN-RELATED"/>
    <property type="match status" value="1"/>
</dbReference>
<dbReference type="Proteomes" id="UP000249134">
    <property type="component" value="Chromosome 1"/>
</dbReference>
<dbReference type="Pfam" id="PF01547">
    <property type="entry name" value="SBP_bac_1"/>
    <property type="match status" value="1"/>
</dbReference>
<accession>A0A2X4Z6B8</accession>
<keyword evidence="2" id="KW-1185">Reference proteome</keyword>
<dbReference type="InterPro" id="IPR050490">
    <property type="entry name" value="Bact_solute-bd_prot1"/>
</dbReference>
<evidence type="ECO:0000313" key="2">
    <source>
        <dbReference type="Proteomes" id="UP000249134"/>
    </source>
</evidence>
<dbReference type="PANTHER" id="PTHR43649:SF11">
    <property type="entry name" value="ABC TRANSPORTER SUBSTRATE-BINDING PROTEIN YESO-RELATED"/>
    <property type="match status" value="1"/>
</dbReference>
<proteinExistence type="predicted"/>
<dbReference type="EMBL" id="LS483476">
    <property type="protein sequence ID" value="SQI59815.1"/>
    <property type="molecule type" value="Genomic_DNA"/>
</dbReference>
<dbReference type="Gene3D" id="3.40.190.10">
    <property type="entry name" value="Periplasmic binding protein-like II"/>
    <property type="match status" value="2"/>
</dbReference>
<sequence length="442" mass="48995">MKLLNQKFLTISIILLILAGLMVGCSTNKANESSVKETKNGKTNLRIAWWGSQDRHDKTQAAIKLFEEKNPDIKVTAEFTGWEGYWEKLATAAAGKNLPDVIQMDYARMVEYVDRDLLLDLTPFVDSGVINLDDVGELYINGGYYDDKLVAVNIGTNAPGIAYDPDMLEVAGVNPSALDPGYTWDDYIDISKKLKAGLGDNKYGIGGAYNGLMYLNYYLRQHGKELYNEEGTGLGYDDDQLAIDFYTYWDKLVKEEIAAPPKVTTTIKGLEDELIVQEKAPNIWFHSNQVVALQESAGRDLKLAVFPDLPGGEKGLYLKPGQFFSISTQSKQTEAAAKWIDFVTNDVEANEILAAERGVPISSKVRDHLKPSLGPAALEMFEYVELVENYSSDIYPPEPVGAAEVSALSDRIAEELNYGKITPEEAAKKFRTEGTAILEKNK</sequence>
<dbReference type="STRING" id="1348624.GCA_001591545_01532"/>
<dbReference type="KEGG" id="blen:NCTC4824_02482"/>
<protein>
    <submittedName>
        <fullName evidence="1">Lactose ABC transporter substrate-binding protein</fullName>
    </submittedName>
</protein>
<dbReference type="InterPro" id="IPR006059">
    <property type="entry name" value="SBP"/>
</dbReference>
<organism evidence="1 2">
    <name type="scientific">Lederbergia lenta</name>
    <name type="common">Bacillus lentus</name>
    <dbReference type="NCBI Taxonomy" id="1467"/>
    <lineage>
        <taxon>Bacteria</taxon>
        <taxon>Bacillati</taxon>
        <taxon>Bacillota</taxon>
        <taxon>Bacilli</taxon>
        <taxon>Bacillales</taxon>
        <taxon>Bacillaceae</taxon>
        <taxon>Lederbergia</taxon>
    </lineage>
</organism>
<dbReference type="RefSeq" id="WP_066139188.1">
    <property type="nucleotide sequence ID" value="NZ_CBCSGM010000001.1"/>
</dbReference>
<dbReference type="PROSITE" id="PS51257">
    <property type="entry name" value="PROKAR_LIPOPROTEIN"/>
    <property type="match status" value="1"/>
</dbReference>
<dbReference type="CDD" id="cd13585">
    <property type="entry name" value="PBP2_TMBP_like"/>
    <property type="match status" value="1"/>
</dbReference>
<evidence type="ECO:0000313" key="1">
    <source>
        <dbReference type="EMBL" id="SQI59815.1"/>
    </source>
</evidence>
<gene>
    <name evidence="1" type="primary">yesO_5</name>
    <name evidence="1" type="ORF">NCTC4824_02482</name>
</gene>
<reference evidence="1 2" key="1">
    <citation type="submission" date="2018-06" db="EMBL/GenBank/DDBJ databases">
        <authorList>
            <consortium name="Pathogen Informatics"/>
            <person name="Doyle S."/>
        </authorList>
    </citation>
    <scope>NUCLEOTIDE SEQUENCE [LARGE SCALE GENOMIC DNA]</scope>
    <source>
        <strain evidence="1 2">NCTC4824</strain>
    </source>
</reference>
<name>A0A2X4Z6B8_LEDLE</name>
<dbReference type="AlphaFoldDB" id="A0A2X4Z6B8"/>